<keyword evidence="2" id="KW-1185">Reference proteome</keyword>
<dbReference type="RefSeq" id="WP_145243991.1">
    <property type="nucleotide sequence ID" value="NZ_CP036273.1"/>
</dbReference>
<gene>
    <name evidence="1" type="ORF">ETAA1_57740</name>
</gene>
<dbReference type="OrthoDB" id="9817601at2"/>
<evidence type="ECO:0008006" key="3">
    <source>
        <dbReference type="Google" id="ProtNLM"/>
    </source>
</evidence>
<proteinExistence type="predicted"/>
<accession>A0A517Y1Y6</accession>
<name>A0A517Y1Y6_9BACT</name>
<organism evidence="1 2">
    <name type="scientific">Urbifossiella limnaea</name>
    <dbReference type="NCBI Taxonomy" id="2528023"/>
    <lineage>
        <taxon>Bacteria</taxon>
        <taxon>Pseudomonadati</taxon>
        <taxon>Planctomycetota</taxon>
        <taxon>Planctomycetia</taxon>
        <taxon>Gemmatales</taxon>
        <taxon>Gemmataceae</taxon>
        <taxon>Urbifossiella</taxon>
    </lineage>
</organism>
<dbReference type="InterPro" id="IPR027417">
    <property type="entry name" value="P-loop_NTPase"/>
</dbReference>
<sequence length="668" mass="74166">MSPTDPGLARLEVLREFKRRMPRADPDANVSPFDQRVSTAAGGAPGADVAGMHAEARAHVRDTITAVRAGRKQSQVVLLSGAAGVGKTHLLRTFQAAAAADELGHVFVGGSNHWSIDEFQARLLDWVIEAVTAPGPNDDHLLLQRVRAIGFRAVEHLLSNPMSWKAAAARPGGWWLGRAWGRWRRPSHERLKALADARDPAVFAHFDFAAFGNAVCDRFLAERANLMHRFALRVLLLYLFPDRPEDGVGTRERVLHWFRGRGDPDYFARRLGAKEQPDREYARFEAVKLLAHLFSPEVSRQLEGKPGECPPRVLLLTFDQAEGRNELFDAEGDWAKFFAHLSELYNTLPNVVVLFTMTLGLKTRLHATMERQFRDRILMDERFTLSLPTPEQVKGLYRERVAAWVRDDPVLRDRYAQLDEPYLPFTADEVVATAGNQAVRDALLALDAAFHARVRTVAVDPLIDYLFERNVRKAAEAAATEWQYTTDHLDTLRQLLAVIGPVVAAEAGVEVQHDESMKLDATPVVRLSVTRPGTAPGITVHLARLGRTYRNGLPGLVKEVLANRTKARTFLWLVRPLPIADPLDGVDDRYHDQITADVCPVEAESAFAALTAVCDRPDRYAEPAQRAALDALVRAEVGKTYLGKLLRFARVRLDALAGAAGPVPAGQD</sequence>
<dbReference type="AlphaFoldDB" id="A0A517Y1Y6"/>
<dbReference type="Proteomes" id="UP000319576">
    <property type="component" value="Chromosome"/>
</dbReference>
<reference evidence="1 2" key="1">
    <citation type="submission" date="2019-02" db="EMBL/GenBank/DDBJ databases">
        <title>Deep-cultivation of Planctomycetes and their phenomic and genomic characterization uncovers novel biology.</title>
        <authorList>
            <person name="Wiegand S."/>
            <person name="Jogler M."/>
            <person name="Boedeker C."/>
            <person name="Pinto D."/>
            <person name="Vollmers J."/>
            <person name="Rivas-Marin E."/>
            <person name="Kohn T."/>
            <person name="Peeters S.H."/>
            <person name="Heuer A."/>
            <person name="Rast P."/>
            <person name="Oberbeckmann S."/>
            <person name="Bunk B."/>
            <person name="Jeske O."/>
            <person name="Meyerdierks A."/>
            <person name="Storesund J.E."/>
            <person name="Kallscheuer N."/>
            <person name="Luecker S."/>
            <person name="Lage O.M."/>
            <person name="Pohl T."/>
            <person name="Merkel B.J."/>
            <person name="Hornburger P."/>
            <person name="Mueller R.-W."/>
            <person name="Bruemmer F."/>
            <person name="Labrenz M."/>
            <person name="Spormann A.M."/>
            <person name="Op den Camp H."/>
            <person name="Overmann J."/>
            <person name="Amann R."/>
            <person name="Jetten M.S.M."/>
            <person name="Mascher T."/>
            <person name="Medema M.H."/>
            <person name="Devos D.P."/>
            <person name="Kaster A.-K."/>
            <person name="Ovreas L."/>
            <person name="Rohde M."/>
            <person name="Galperin M.Y."/>
            <person name="Jogler C."/>
        </authorList>
    </citation>
    <scope>NUCLEOTIDE SEQUENCE [LARGE SCALE GENOMIC DNA]</scope>
    <source>
        <strain evidence="1 2">ETA_A1</strain>
    </source>
</reference>
<dbReference type="KEGG" id="uli:ETAA1_57740"/>
<dbReference type="SUPFAM" id="SSF52540">
    <property type="entry name" value="P-loop containing nucleoside triphosphate hydrolases"/>
    <property type="match status" value="2"/>
</dbReference>
<evidence type="ECO:0000313" key="1">
    <source>
        <dbReference type="EMBL" id="QDU23767.1"/>
    </source>
</evidence>
<protein>
    <recommendedName>
        <fullName evidence="3">ATP-binding protein</fullName>
    </recommendedName>
</protein>
<dbReference type="EMBL" id="CP036273">
    <property type="protein sequence ID" value="QDU23767.1"/>
    <property type="molecule type" value="Genomic_DNA"/>
</dbReference>
<evidence type="ECO:0000313" key="2">
    <source>
        <dbReference type="Proteomes" id="UP000319576"/>
    </source>
</evidence>